<proteinExistence type="predicted"/>
<organism evidence="2 3">
    <name type="scientific">Athelia psychrophila</name>
    <dbReference type="NCBI Taxonomy" id="1759441"/>
    <lineage>
        <taxon>Eukaryota</taxon>
        <taxon>Fungi</taxon>
        <taxon>Dikarya</taxon>
        <taxon>Basidiomycota</taxon>
        <taxon>Agaricomycotina</taxon>
        <taxon>Agaricomycetes</taxon>
        <taxon>Agaricomycetidae</taxon>
        <taxon>Atheliales</taxon>
        <taxon>Atheliaceae</taxon>
        <taxon>Athelia</taxon>
    </lineage>
</organism>
<dbReference type="AlphaFoldDB" id="A0A167XJ63"/>
<gene>
    <name evidence="2" type="ORF">FIBSPDRAFT_289431</name>
</gene>
<evidence type="ECO:0000313" key="3">
    <source>
        <dbReference type="Proteomes" id="UP000076532"/>
    </source>
</evidence>
<name>A0A167XJ63_9AGAM</name>
<evidence type="ECO:0000256" key="1">
    <source>
        <dbReference type="SAM" id="MobiDB-lite"/>
    </source>
</evidence>
<keyword evidence="3" id="KW-1185">Reference proteome</keyword>
<dbReference type="Proteomes" id="UP000076532">
    <property type="component" value="Unassembled WGS sequence"/>
</dbReference>
<accession>A0A167XJ63</accession>
<sequence>MSLPKPPFPRVSSQIELLSGYTCTNDFFCVPADIVPPNFPYALEHDTLGARIPYRYYTGPGPPHPSVGLPGDIYYDSLSDSSSAYASPKGFARTLTRWTPWGGADSLVYHPFLPVYALCRVWDETARTTIAHEWGHVNSTSESRLLEKEVSKADARLGPVPSPTADVEARTHRAGGGDDVLTTLSLCGEPLLSTSPYLKRIKPLLNELPSPSIIEA</sequence>
<protein>
    <submittedName>
        <fullName evidence="2">Uncharacterized protein</fullName>
    </submittedName>
</protein>
<feature type="region of interest" description="Disordered" evidence="1">
    <location>
        <begin position="155"/>
        <end position="174"/>
    </location>
</feature>
<evidence type="ECO:0000313" key="2">
    <source>
        <dbReference type="EMBL" id="KZP07272.1"/>
    </source>
</evidence>
<reference evidence="2 3" key="1">
    <citation type="journal article" date="2016" name="Mol. Biol. Evol.">
        <title>Comparative Genomics of Early-Diverging Mushroom-Forming Fungi Provides Insights into the Origins of Lignocellulose Decay Capabilities.</title>
        <authorList>
            <person name="Nagy L.G."/>
            <person name="Riley R."/>
            <person name="Tritt A."/>
            <person name="Adam C."/>
            <person name="Daum C."/>
            <person name="Floudas D."/>
            <person name="Sun H."/>
            <person name="Yadav J.S."/>
            <person name="Pangilinan J."/>
            <person name="Larsson K.H."/>
            <person name="Matsuura K."/>
            <person name="Barry K."/>
            <person name="Labutti K."/>
            <person name="Kuo R."/>
            <person name="Ohm R.A."/>
            <person name="Bhattacharya S.S."/>
            <person name="Shirouzu T."/>
            <person name="Yoshinaga Y."/>
            <person name="Martin F.M."/>
            <person name="Grigoriev I.V."/>
            <person name="Hibbett D.S."/>
        </authorList>
    </citation>
    <scope>NUCLEOTIDE SEQUENCE [LARGE SCALE GENOMIC DNA]</scope>
    <source>
        <strain evidence="2 3">CBS 109695</strain>
    </source>
</reference>
<dbReference type="EMBL" id="KV417756">
    <property type="protein sequence ID" value="KZP07272.1"/>
    <property type="molecule type" value="Genomic_DNA"/>
</dbReference>